<accession>A0AAN8SF74</accession>
<dbReference type="InterPro" id="IPR001275">
    <property type="entry name" value="DM_DNA-bd"/>
</dbReference>
<evidence type="ECO:0000256" key="7">
    <source>
        <dbReference type="SAM" id="MobiDB-lite"/>
    </source>
</evidence>
<feature type="domain" description="DM" evidence="8">
    <location>
        <begin position="27"/>
        <end position="74"/>
    </location>
</feature>
<comment type="similarity">
    <text evidence="1">Belongs to the DMRT family.</text>
</comment>
<evidence type="ECO:0000256" key="1">
    <source>
        <dbReference type="ARBA" id="ARBA00006834"/>
    </source>
</evidence>
<evidence type="ECO:0000256" key="2">
    <source>
        <dbReference type="ARBA" id="ARBA00022723"/>
    </source>
</evidence>
<dbReference type="InterPro" id="IPR036407">
    <property type="entry name" value="DM_DNA-bd_sf"/>
</dbReference>
<reference evidence="9 10" key="1">
    <citation type="submission" date="2023-10" db="EMBL/GenBank/DDBJ databases">
        <title>Genomes of two closely related lineages of the louse Polyplax serrata with different host specificities.</title>
        <authorList>
            <person name="Martinu J."/>
            <person name="Tarabai H."/>
            <person name="Stefka J."/>
            <person name="Hypsa V."/>
        </authorList>
    </citation>
    <scope>NUCLEOTIDE SEQUENCE [LARGE SCALE GENOMIC DNA]</scope>
    <source>
        <strain evidence="9">HR10_N</strain>
    </source>
</reference>
<keyword evidence="3 6" id="KW-0862">Zinc</keyword>
<keyword evidence="4 6" id="KW-0238">DNA-binding</keyword>
<dbReference type="GO" id="GO:0000981">
    <property type="term" value="F:DNA-binding transcription factor activity, RNA polymerase II-specific"/>
    <property type="evidence" value="ECO:0007669"/>
    <property type="project" value="TreeGrafter"/>
</dbReference>
<dbReference type="AlphaFoldDB" id="A0AAN8SF74"/>
<dbReference type="PANTHER" id="PTHR12322:SF118">
    <property type="entry name" value="DM DOMAIN-CONTAINING PROTEIN"/>
    <property type="match status" value="1"/>
</dbReference>
<dbReference type="SUPFAM" id="SSF82927">
    <property type="entry name" value="Cysteine-rich DNA binding domain, (DM domain)"/>
    <property type="match status" value="1"/>
</dbReference>
<dbReference type="PROSITE" id="PS40000">
    <property type="entry name" value="DM_1"/>
    <property type="match status" value="1"/>
</dbReference>
<dbReference type="EMBL" id="JAWJWE010000001">
    <property type="protein sequence ID" value="KAK6645449.1"/>
    <property type="molecule type" value="Genomic_DNA"/>
</dbReference>
<comment type="subcellular location">
    <subcellularLocation>
        <location evidence="6">Nucleus</location>
    </subcellularLocation>
</comment>
<dbReference type="FunFam" id="4.10.1040.10:FF:000001">
    <property type="entry name" value="doublesex- and mab-3-related transcription factor 1"/>
    <property type="match status" value="1"/>
</dbReference>
<dbReference type="CDD" id="cd14370">
    <property type="entry name" value="CUE_DMA"/>
    <property type="match status" value="1"/>
</dbReference>
<dbReference type="InterPro" id="IPR005173">
    <property type="entry name" value="DMA"/>
</dbReference>
<sequence>MKDSNSENVKIYSQWPKSDSGARKPKCARCRNHGVISWLKGHKRECRYKDCTCPRCILIAERQKVMAKQVALKRQQAAEDAIALGLATVATGKQFGYLPQGPIFGFEITAPENSVRDSNETYVVRQMSDVDSRKSENLTFPRIHRGMPVLSDEQTCEEETDSKSYESNSVIVNLTKNFNSQDVQKEESYLKVETGKKETTEAAPEADGPTKSTEDQEDNVNTIPLKRGKNLILKRTESLENSLEMLTKLFPNKKRSVLELVLKRCGDDLIKAIEEIVPKTMDHSDKLKGTNSEVADVSQGNIEEQPGQFDTLIKQKIEFSRMSKPVQPFLHEGSMSAFRPVTKTADFPDNLIPENLNVRKYKKPDGFIGQQIEGSKTFCNAERIPKNGGPIGDLMNLANPTCRPFSSYSEVGPDFLRSNPFSLPFAPANLNFSSNPMSTALLALGGPGGFNFGCTLNNFHNFSNFNNSIAVSNSQTMNGFPNLNHFGMLSSLNGQNDALCSNAFFLQIPRINVNSMKGREDFESRVRHSSTSEMNFTERHIPDGGLNATRRPDDENK</sequence>
<dbReference type="Pfam" id="PF00751">
    <property type="entry name" value="DM"/>
    <property type="match status" value="1"/>
</dbReference>
<evidence type="ECO:0000256" key="4">
    <source>
        <dbReference type="ARBA" id="ARBA00023125"/>
    </source>
</evidence>
<evidence type="ECO:0000313" key="9">
    <source>
        <dbReference type="EMBL" id="KAK6645449.1"/>
    </source>
</evidence>
<proteinExistence type="inferred from homology"/>
<feature type="region of interest" description="Disordered" evidence="7">
    <location>
        <begin position="527"/>
        <end position="557"/>
    </location>
</feature>
<organism evidence="9 10">
    <name type="scientific">Polyplax serrata</name>
    <name type="common">Common mouse louse</name>
    <dbReference type="NCBI Taxonomy" id="468196"/>
    <lineage>
        <taxon>Eukaryota</taxon>
        <taxon>Metazoa</taxon>
        <taxon>Ecdysozoa</taxon>
        <taxon>Arthropoda</taxon>
        <taxon>Hexapoda</taxon>
        <taxon>Insecta</taxon>
        <taxon>Pterygota</taxon>
        <taxon>Neoptera</taxon>
        <taxon>Paraneoptera</taxon>
        <taxon>Psocodea</taxon>
        <taxon>Troctomorpha</taxon>
        <taxon>Phthiraptera</taxon>
        <taxon>Anoplura</taxon>
        <taxon>Polyplacidae</taxon>
        <taxon>Polyplax</taxon>
    </lineage>
</organism>
<keyword evidence="2 6" id="KW-0479">Metal-binding</keyword>
<comment type="caution">
    <text evidence="9">The sequence shown here is derived from an EMBL/GenBank/DDBJ whole genome shotgun (WGS) entry which is preliminary data.</text>
</comment>
<name>A0AAN8SF74_POLSC</name>
<dbReference type="Pfam" id="PF03474">
    <property type="entry name" value="DMA"/>
    <property type="match status" value="1"/>
</dbReference>
<dbReference type="PANTHER" id="PTHR12322">
    <property type="entry name" value="DOUBLESEX AND MAB-3 RELATED TRANSCRIPTION FACTOR DMRT"/>
    <property type="match status" value="1"/>
</dbReference>
<gene>
    <name evidence="9" type="ORF">RUM43_001726</name>
</gene>
<evidence type="ECO:0000256" key="6">
    <source>
        <dbReference type="PROSITE-ProRule" id="PRU00070"/>
    </source>
</evidence>
<dbReference type="SMART" id="SM00301">
    <property type="entry name" value="DM"/>
    <property type="match status" value="1"/>
</dbReference>
<keyword evidence="5 6" id="KW-0539">Nucleus</keyword>
<feature type="DNA-binding region" description="DM" evidence="6">
    <location>
        <begin position="27"/>
        <end position="74"/>
    </location>
</feature>
<dbReference type="GO" id="GO:0000978">
    <property type="term" value="F:RNA polymerase II cis-regulatory region sequence-specific DNA binding"/>
    <property type="evidence" value="ECO:0007669"/>
    <property type="project" value="TreeGrafter"/>
</dbReference>
<dbReference type="GO" id="GO:0046872">
    <property type="term" value="F:metal ion binding"/>
    <property type="evidence" value="ECO:0007669"/>
    <property type="project" value="UniProtKB-KW"/>
</dbReference>
<dbReference type="Gene3D" id="4.10.1040.10">
    <property type="entry name" value="DM DNA-binding domain"/>
    <property type="match status" value="1"/>
</dbReference>
<dbReference type="SUPFAM" id="SSF46934">
    <property type="entry name" value="UBA-like"/>
    <property type="match status" value="1"/>
</dbReference>
<dbReference type="InterPro" id="IPR009060">
    <property type="entry name" value="UBA-like_sf"/>
</dbReference>
<dbReference type="InterPro" id="IPR026607">
    <property type="entry name" value="DMRT"/>
</dbReference>
<dbReference type="GO" id="GO:0005634">
    <property type="term" value="C:nucleus"/>
    <property type="evidence" value="ECO:0007669"/>
    <property type="project" value="UniProtKB-SubCell"/>
</dbReference>
<evidence type="ECO:0000259" key="8">
    <source>
        <dbReference type="PROSITE" id="PS50809"/>
    </source>
</evidence>
<evidence type="ECO:0000313" key="10">
    <source>
        <dbReference type="Proteomes" id="UP001372834"/>
    </source>
</evidence>
<evidence type="ECO:0000256" key="5">
    <source>
        <dbReference type="ARBA" id="ARBA00023242"/>
    </source>
</evidence>
<feature type="region of interest" description="Disordered" evidence="7">
    <location>
        <begin position="192"/>
        <end position="223"/>
    </location>
</feature>
<feature type="region of interest" description="Disordered" evidence="7">
    <location>
        <begin position="1"/>
        <end position="24"/>
    </location>
</feature>
<dbReference type="Proteomes" id="UP001372834">
    <property type="component" value="Unassembled WGS sequence"/>
</dbReference>
<dbReference type="PROSITE" id="PS50809">
    <property type="entry name" value="DM_2"/>
    <property type="match status" value="1"/>
</dbReference>
<dbReference type="GO" id="GO:0007548">
    <property type="term" value="P:sex differentiation"/>
    <property type="evidence" value="ECO:0007669"/>
    <property type="project" value="TreeGrafter"/>
</dbReference>
<protein>
    <recommendedName>
        <fullName evidence="8">DM domain-containing protein</fullName>
    </recommendedName>
</protein>
<evidence type="ECO:0000256" key="3">
    <source>
        <dbReference type="ARBA" id="ARBA00022833"/>
    </source>
</evidence>